<protein>
    <submittedName>
        <fullName evidence="2">Uncharacterized protein</fullName>
    </submittedName>
</protein>
<proteinExistence type="predicted"/>
<evidence type="ECO:0000313" key="3">
    <source>
        <dbReference type="Proteomes" id="UP000604825"/>
    </source>
</evidence>
<sequence length="170" mass="17726">MAPDALASTSPRPAMSAPLPAPAELAPAMAATALDELSPAIAATPPDALATAARCHPRGPAMAAWELGPPRRITSWCHRARAAPSQPRAHHRRARAPRASSSREGAKAAPAAPATRAPAAPGPRAVRAHPERTPVVQERRRGTAVRQQHAQEPIDDAPDRGGLGGLPRWT</sequence>
<gene>
    <name evidence="2" type="ORF">NCGR_LOCUS28933</name>
</gene>
<evidence type="ECO:0000256" key="1">
    <source>
        <dbReference type="SAM" id="MobiDB-lite"/>
    </source>
</evidence>
<feature type="compositionally biased region" description="Low complexity" evidence="1">
    <location>
        <begin position="97"/>
        <end position="125"/>
    </location>
</feature>
<evidence type="ECO:0000313" key="2">
    <source>
        <dbReference type="EMBL" id="CAD6244098.1"/>
    </source>
</evidence>
<dbReference type="Proteomes" id="UP000604825">
    <property type="component" value="Unassembled WGS sequence"/>
</dbReference>
<reference evidence="2" key="1">
    <citation type="submission" date="2020-10" db="EMBL/GenBank/DDBJ databases">
        <authorList>
            <person name="Han B."/>
            <person name="Lu T."/>
            <person name="Zhao Q."/>
            <person name="Huang X."/>
            <person name="Zhao Y."/>
        </authorList>
    </citation>
    <scope>NUCLEOTIDE SEQUENCE</scope>
</reference>
<feature type="compositionally biased region" description="Low complexity" evidence="1">
    <location>
        <begin position="11"/>
        <end position="20"/>
    </location>
</feature>
<feature type="compositionally biased region" description="Basic and acidic residues" evidence="1">
    <location>
        <begin position="128"/>
        <end position="141"/>
    </location>
</feature>
<keyword evidence="3" id="KW-1185">Reference proteome</keyword>
<feature type="region of interest" description="Disordered" evidence="1">
    <location>
        <begin position="77"/>
        <end position="170"/>
    </location>
</feature>
<feature type="compositionally biased region" description="Gly residues" evidence="1">
    <location>
        <begin position="161"/>
        <end position="170"/>
    </location>
</feature>
<dbReference type="EMBL" id="CAJGYO010000007">
    <property type="protein sequence ID" value="CAD6244098.1"/>
    <property type="molecule type" value="Genomic_DNA"/>
</dbReference>
<organism evidence="2 3">
    <name type="scientific">Miscanthus lutarioriparius</name>
    <dbReference type="NCBI Taxonomy" id="422564"/>
    <lineage>
        <taxon>Eukaryota</taxon>
        <taxon>Viridiplantae</taxon>
        <taxon>Streptophyta</taxon>
        <taxon>Embryophyta</taxon>
        <taxon>Tracheophyta</taxon>
        <taxon>Spermatophyta</taxon>
        <taxon>Magnoliopsida</taxon>
        <taxon>Liliopsida</taxon>
        <taxon>Poales</taxon>
        <taxon>Poaceae</taxon>
        <taxon>PACMAD clade</taxon>
        <taxon>Panicoideae</taxon>
        <taxon>Andropogonodae</taxon>
        <taxon>Andropogoneae</taxon>
        <taxon>Saccharinae</taxon>
        <taxon>Miscanthus</taxon>
    </lineage>
</organism>
<comment type="caution">
    <text evidence="2">The sequence shown here is derived from an EMBL/GenBank/DDBJ whole genome shotgun (WGS) entry which is preliminary data.</text>
</comment>
<dbReference type="AlphaFoldDB" id="A0A811PGV7"/>
<feature type="region of interest" description="Disordered" evidence="1">
    <location>
        <begin position="1"/>
        <end position="20"/>
    </location>
</feature>
<accession>A0A811PGV7</accession>
<name>A0A811PGV7_9POAL</name>